<dbReference type="EMBL" id="BGZK01000804">
    <property type="protein sequence ID" value="GBP61092.1"/>
    <property type="molecule type" value="Genomic_DNA"/>
</dbReference>
<name>A0A4C1XDN8_EUMVA</name>
<proteinExistence type="predicted"/>
<evidence type="ECO:0000313" key="2">
    <source>
        <dbReference type="Proteomes" id="UP000299102"/>
    </source>
</evidence>
<dbReference type="OrthoDB" id="6109at2759"/>
<keyword evidence="2" id="KW-1185">Reference proteome</keyword>
<reference evidence="1 2" key="1">
    <citation type="journal article" date="2019" name="Commun. Biol.">
        <title>The bagworm genome reveals a unique fibroin gene that provides high tensile strength.</title>
        <authorList>
            <person name="Kono N."/>
            <person name="Nakamura H."/>
            <person name="Ohtoshi R."/>
            <person name="Tomita M."/>
            <person name="Numata K."/>
            <person name="Arakawa K."/>
        </authorList>
    </citation>
    <scope>NUCLEOTIDE SEQUENCE [LARGE SCALE GENOMIC DNA]</scope>
</reference>
<comment type="caution">
    <text evidence="1">The sequence shown here is derived from an EMBL/GenBank/DDBJ whole genome shotgun (WGS) entry which is preliminary data.</text>
</comment>
<protein>
    <submittedName>
        <fullName evidence="1">Uncharacterized protein</fullName>
    </submittedName>
</protein>
<dbReference type="AlphaFoldDB" id="A0A4C1XDN8"/>
<dbReference type="Proteomes" id="UP000299102">
    <property type="component" value="Unassembled WGS sequence"/>
</dbReference>
<gene>
    <name evidence="1" type="ORF">EVAR_89758_1</name>
</gene>
<organism evidence="1 2">
    <name type="scientific">Eumeta variegata</name>
    <name type="common">Bagworm moth</name>
    <name type="synonym">Eumeta japonica</name>
    <dbReference type="NCBI Taxonomy" id="151549"/>
    <lineage>
        <taxon>Eukaryota</taxon>
        <taxon>Metazoa</taxon>
        <taxon>Ecdysozoa</taxon>
        <taxon>Arthropoda</taxon>
        <taxon>Hexapoda</taxon>
        <taxon>Insecta</taxon>
        <taxon>Pterygota</taxon>
        <taxon>Neoptera</taxon>
        <taxon>Endopterygota</taxon>
        <taxon>Lepidoptera</taxon>
        <taxon>Glossata</taxon>
        <taxon>Ditrysia</taxon>
        <taxon>Tineoidea</taxon>
        <taxon>Psychidae</taxon>
        <taxon>Oiketicinae</taxon>
        <taxon>Eumeta</taxon>
    </lineage>
</organism>
<sequence length="85" mass="9492">MGVVLKKKIFVTSSEDPRGDTSCVRPLSLFYSDASADGVEERSLSFARSAQAERDIELCFFVHEAGRSSIYKTLSRQKLISKTEN</sequence>
<accession>A0A4C1XDN8</accession>
<evidence type="ECO:0000313" key="1">
    <source>
        <dbReference type="EMBL" id="GBP61092.1"/>
    </source>
</evidence>